<dbReference type="SUPFAM" id="SSF53474">
    <property type="entry name" value="alpha/beta-Hydrolases"/>
    <property type="match status" value="1"/>
</dbReference>
<organism evidence="11 12">
    <name type="scientific">Orbilia javanica</name>
    <dbReference type="NCBI Taxonomy" id="47235"/>
    <lineage>
        <taxon>Eukaryota</taxon>
        <taxon>Fungi</taxon>
        <taxon>Dikarya</taxon>
        <taxon>Ascomycota</taxon>
        <taxon>Pezizomycotina</taxon>
        <taxon>Orbiliomycetes</taxon>
        <taxon>Orbiliales</taxon>
        <taxon>Orbiliaceae</taxon>
        <taxon>Orbilia</taxon>
    </lineage>
</organism>
<dbReference type="EC" id="3.1.1.-" evidence="10"/>
<evidence type="ECO:0000256" key="5">
    <source>
        <dbReference type="ARBA" id="ARBA00022729"/>
    </source>
</evidence>
<name>A0AAN8RH42_9PEZI</name>
<feature type="chain" id="PRO_5042664367" description="Carboxylic ester hydrolase" evidence="10">
    <location>
        <begin position="19"/>
        <end position="535"/>
    </location>
</feature>
<keyword evidence="6 10" id="KW-0378">Hydrolase</keyword>
<evidence type="ECO:0000256" key="3">
    <source>
        <dbReference type="ARBA" id="ARBA00022651"/>
    </source>
</evidence>
<keyword evidence="3" id="KW-0858">Xylan degradation</keyword>
<gene>
    <name evidence="11" type="primary">FAEB-2_4</name>
    <name evidence="11" type="ORF">TWF718_008178</name>
</gene>
<dbReference type="EMBL" id="JAVHNR010000005">
    <property type="protein sequence ID" value="KAK6342791.1"/>
    <property type="molecule type" value="Genomic_DNA"/>
</dbReference>
<dbReference type="InterPro" id="IPR011118">
    <property type="entry name" value="Tannase/feruloyl_esterase"/>
</dbReference>
<dbReference type="Gene3D" id="3.40.50.1820">
    <property type="entry name" value="alpha/beta hydrolase"/>
    <property type="match status" value="1"/>
</dbReference>
<dbReference type="GO" id="GO:0030600">
    <property type="term" value="F:feruloyl esterase activity"/>
    <property type="evidence" value="ECO:0007669"/>
    <property type="project" value="UniProtKB-EC"/>
</dbReference>
<keyword evidence="2" id="KW-0719">Serine esterase</keyword>
<keyword evidence="3" id="KW-0119">Carbohydrate metabolism</keyword>
<comment type="caution">
    <text evidence="11">The sequence shown here is derived from an EMBL/GenBank/DDBJ whole genome shotgun (WGS) entry which is preliminary data.</text>
</comment>
<evidence type="ECO:0000313" key="11">
    <source>
        <dbReference type="EMBL" id="KAK6342791.1"/>
    </source>
</evidence>
<dbReference type="AlphaFoldDB" id="A0AAN8RH42"/>
<evidence type="ECO:0000256" key="4">
    <source>
        <dbReference type="ARBA" id="ARBA00022723"/>
    </source>
</evidence>
<evidence type="ECO:0000256" key="2">
    <source>
        <dbReference type="ARBA" id="ARBA00022487"/>
    </source>
</evidence>
<evidence type="ECO:0000256" key="1">
    <source>
        <dbReference type="ARBA" id="ARBA00006249"/>
    </source>
</evidence>
<evidence type="ECO:0000256" key="6">
    <source>
        <dbReference type="ARBA" id="ARBA00022801"/>
    </source>
</evidence>
<dbReference type="InterPro" id="IPR029058">
    <property type="entry name" value="AB_hydrolase_fold"/>
</dbReference>
<accession>A0AAN8RH42</accession>
<reference evidence="11 12" key="1">
    <citation type="submission" date="2019-10" db="EMBL/GenBank/DDBJ databases">
        <authorList>
            <person name="Palmer J.M."/>
        </authorList>
    </citation>
    <scope>NUCLEOTIDE SEQUENCE [LARGE SCALE GENOMIC DNA]</scope>
    <source>
        <strain evidence="11 12">TWF718</strain>
    </source>
</reference>
<comment type="similarity">
    <text evidence="1 10">Belongs to the tannase family.</text>
</comment>
<evidence type="ECO:0000256" key="9">
    <source>
        <dbReference type="ARBA" id="ARBA00034075"/>
    </source>
</evidence>
<evidence type="ECO:0000313" key="12">
    <source>
        <dbReference type="Proteomes" id="UP001313282"/>
    </source>
</evidence>
<dbReference type="GO" id="GO:0045493">
    <property type="term" value="P:xylan catabolic process"/>
    <property type="evidence" value="ECO:0007669"/>
    <property type="project" value="UniProtKB-KW"/>
</dbReference>
<keyword evidence="8" id="KW-1015">Disulfide bond</keyword>
<dbReference type="Pfam" id="PF07519">
    <property type="entry name" value="Tannase"/>
    <property type="match status" value="1"/>
</dbReference>
<keyword evidence="12" id="KW-1185">Reference proteome</keyword>
<evidence type="ECO:0000256" key="10">
    <source>
        <dbReference type="RuleBase" id="RU361238"/>
    </source>
</evidence>
<keyword evidence="7" id="KW-0106">Calcium</keyword>
<protein>
    <recommendedName>
        <fullName evidence="10">Carboxylic ester hydrolase</fullName>
        <ecNumber evidence="10">3.1.1.-</ecNumber>
    </recommendedName>
</protein>
<comment type="catalytic activity">
    <reaction evidence="9">
        <text>feruloyl-polysaccharide + H2O = ferulate + polysaccharide.</text>
        <dbReference type="EC" id="3.1.1.73"/>
    </reaction>
</comment>
<evidence type="ECO:0000256" key="8">
    <source>
        <dbReference type="ARBA" id="ARBA00023157"/>
    </source>
</evidence>
<sequence length="535" mass="59343">MRVQSVLALLLTASAALAKFQDDCASLSTSFARQDTEVLVAKYIPAGTNLTFDDTAGPGCWRFPVLAPVDMCRLRLSHATSRSSSVAVEIFMPVDWMSKGRRLLMTGNGGLGGCIYYTDMAFAVKLGFAAVGHNNGHDGDTGEPFLNSPEVITDYTWRALYKAGRLAKSAIKHFYSGNEVKRSYYMGCSTGGRQGMKAAQEFPSEYDGIISSCPALAAAGLAAMGSKFYFLVGPPGSPTHLTVKQWGRVHQMVIDQCDWIDGVLDGILEDPRKCRPRPEALLCRPGESWESDQCLTIAQVNTVREFYQPMYGNGGKLLYPRWQPLTREGAGFRQGYGGVPSHWAEGWYANALHNDPEWTIPANWTLETVEKDLEDHYGLNTYNTDLSYQQGNGTKVILIHGLTDGLVTSEISYQYYDDVVRTMNLKSQEIDEFFRFFPIPGLDHCFNGEGAWYVGGPFQYYNTEAWMFDASDSVIMTMVKWVEEGIAPETLTGRSFVDGAVVAEKHHCRYPYESKYKGSGDPNLASSWECAGMQL</sequence>
<keyword evidence="5 10" id="KW-0732">Signal</keyword>
<feature type="signal peptide" evidence="10">
    <location>
        <begin position="1"/>
        <end position="18"/>
    </location>
</feature>
<evidence type="ECO:0000256" key="7">
    <source>
        <dbReference type="ARBA" id="ARBA00022837"/>
    </source>
</evidence>
<dbReference type="PANTHER" id="PTHR33938:SF15">
    <property type="entry name" value="FERULOYL ESTERASE B-RELATED"/>
    <property type="match status" value="1"/>
</dbReference>
<keyword evidence="4" id="KW-0479">Metal-binding</keyword>
<proteinExistence type="inferred from homology"/>
<dbReference type="GO" id="GO:0046872">
    <property type="term" value="F:metal ion binding"/>
    <property type="evidence" value="ECO:0007669"/>
    <property type="project" value="UniProtKB-KW"/>
</dbReference>
<keyword evidence="3" id="KW-0624">Polysaccharide degradation</keyword>
<dbReference type="PANTHER" id="PTHR33938">
    <property type="entry name" value="FERULOYL ESTERASE B-RELATED"/>
    <property type="match status" value="1"/>
</dbReference>
<dbReference type="Proteomes" id="UP001313282">
    <property type="component" value="Unassembled WGS sequence"/>
</dbReference>